<proteinExistence type="predicted"/>
<name>A0ABM9HTQ0_9PROT</name>
<comment type="caution">
    <text evidence="2">The sequence shown here is derived from an EMBL/GenBank/DDBJ whole genome shotgun (WGS) entry which is preliminary data.</text>
</comment>
<dbReference type="CDD" id="cd10150">
    <property type="entry name" value="CobN_like"/>
    <property type="match status" value="1"/>
</dbReference>
<dbReference type="InterPro" id="IPR003672">
    <property type="entry name" value="CobN/Mg_chltase"/>
</dbReference>
<dbReference type="Proteomes" id="UP001154272">
    <property type="component" value="Unassembled WGS sequence"/>
</dbReference>
<evidence type="ECO:0000313" key="3">
    <source>
        <dbReference type="Proteomes" id="UP001154272"/>
    </source>
</evidence>
<dbReference type="NCBIfam" id="NF008973">
    <property type="entry name" value="PRK12321.1"/>
    <property type="match status" value="1"/>
</dbReference>
<feature type="domain" description="CobN/magnesium chelatase" evidence="1">
    <location>
        <begin position="140"/>
        <end position="684"/>
    </location>
</feature>
<sequence length="1117" mass="125803">MHLLVREIKTLDEQAPAEDLQHKPADILFLSFSDSDLNIIAQCLEQSEFQTTSIRLVPLQRLRHPMSVDLYIEDTLKKSKFVILRLLGGIEYWRYGTEEVVASCKAHNIPLLVISGEGYDDPKLDELCAVPMELLTQFKAFFYEGGAHNYAHILRLTNHYLTQKSYQANPENLPMVGEHFFPFKHYENQPTIVIFFYRTHLLADNIAPITLLAQRFSEKNNNVKAVYLSSLKDPTVSYWVSDFLQKTRPQLLLNATYFSIQQDPECSLFKQINVPVLQMLQPGNSKALWEQSFRGLSQTDLAIQVVLPELDGKILTTAIAFKKEENGRLCYEPYSEGIDLVIDRALGWINLSSKANKDKKIALFLSNYPGVGGQEGHAVGLDSFASLYYILQWLHDEDYTVAQHIPSSDELTAILCKKEAYKILSINEYKILFSELPIGFQQAVLKNWPDVEQDETLQNGFFTLRYLKLDHIVIAIQPERATITDHKTLYHDPDTPPSHGYIATYLWLRKIQEIDAMIHLGTHGTTEWLPGKATALSDECAPAVLLRGLPVIYPFIVNNPGEAACAKRRLGAVTIGHLTPPVNKAILSGSAAELERLIDDYAEADGLDRRRSQLLLGAILDKAESCGLLAETGINRQESGDEIALSHLDAYLCDVKDLQIREGLHIFGMPPVKKQQILDNIQAYAPDKIAELKEKLDQCADQEKYALLNALSGKFIEPGPAGAPTRGRLDVLPTGRNLYSVDPRAIPTQTAYLLAQKAADQLLLRYLQENGDHLRHLVIDLWGSTNLRTGGEDLALAYILMGAKPLWDPTSGRVHAIEITPLPEMDRPRVDVTLRISGFFRDAFEVQINNFDQTIKAIALRDESAEWNPLAGLYQITPPEARQQALTRIYGTAQGNYGTGIEHPLSTGSWQDQKELGELWLKNSAYGYGQDKNGEYDQQGFADRLKTTQAFFHSQDHAEIDLLDSPDYAAHEGGFAAAAKLFDNYPVLYHVDTSKAETPKIRLLVEEVNRITRGRVANPVWINFMMKHSYRGAAEIARSVDALFGFAATLSHRFDQQFNLVFEATLGNDEVKDFLIKTNNEAKKAIQNRFKEAQERGLWHPRSNSAAMILNEDEEDE</sequence>
<dbReference type="PANTHER" id="PTHR44119:SF4">
    <property type="entry name" value="AEROBIC COBALTOCHELATASE SUBUNIT COBN"/>
    <property type="match status" value="1"/>
</dbReference>
<evidence type="ECO:0000313" key="2">
    <source>
        <dbReference type="EMBL" id="CAI3954049.1"/>
    </source>
</evidence>
<dbReference type="EMBL" id="CAMXCH010000004">
    <property type="protein sequence ID" value="CAI3954049.1"/>
    <property type="molecule type" value="Genomic_DNA"/>
</dbReference>
<organism evidence="2 3">
    <name type="scientific">Commensalibacter papalotli</name>
    <name type="common">ex Botero et al. 2024</name>
    <dbReference type="NCBI Taxonomy" id="2972766"/>
    <lineage>
        <taxon>Bacteria</taxon>
        <taxon>Pseudomonadati</taxon>
        <taxon>Pseudomonadota</taxon>
        <taxon>Alphaproteobacteria</taxon>
        <taxon>Acetobacterales</taxon>
        <taxon>Acetobacteraceae</taxon>
    </lineage>
</organism>
<evidence type="ECO:0000259" key="1">
    <source>
        <dbReference type="Pfam" id="PF02514"/>
    </source>
</evidence>
<accession>A0ABM9HTQ0</accession>
<dbReference type="PANTHER" id="PTHR44119">
    <property type="entry name" value="MAGNESIUM-CHELATASE SUBUNIT CHLH, CHLOROPLASTIC"/>
    <property type="match status" value="1"/>
</dbReference>
<dbReference type="Pfam" id="PF02514">
    <property type="entry name" value="CobN-Mg_chel"/>
    <property type="match status" value="2"/>
</dbReference>
<dbReference type="RefSeq" id="WP_282024512.1">
    <property type="nucleotide sequence ID" value="NZ_CAMXCH010000004.1"/>
</dbReference>
<protein>
    <submittedName>
        <fullName evidence="2">Mg-chelatase (CobN) (PDB:4ZHJ)</fullName>
    </submittedName>
</protein>
<gene>
    <name evidence="2" type="ORF">R83534S58_LOCUS1891</name>
</gene>
<reference evidence="2" key="1">
    <citation type="submission" date="2022-10" db="EMBL/GenBank/DDBJ databases">
        <authorList>
            <person name="Botero Cardona J."/>
        </authorList>
    </citation>
    <scope>NUCLEOTIDE SEQUENCE</scope>
    <source>
        <strain evidence="2">R-83534</strain>
    </source>
</reference>
<feature type="domain" description="CobN/magnesium chelatase" evidence="1">
    <location>
        <begin position="688"/>
        <end position="1104"/>
    </location>
</feature>
<keyword evidence="3" id="KW-1185">Reference proteome</keyword>